<gene>
    <name evidence="5" type="ORF">RQM65_02695</name>
</gene>
<feature type="domain" description="HTH araC/xylS-type" evidence="4">
    <location>
        <begin position="75"/>
        <end position="174"/>
    </location>
</feature>
<evidence type="ECO:0000256" key="3">
    <source>
        <dbReference type="ARBA" id="ARBA00023163"/>
    </source>
</evidence>
<dbReference type="PANTHER" id="PTHR43280:SF2">
    <property type="entry name" value="HTH-TYPE TRANSCRIPTIONAL REGULATOR EXSA"/>
    <property type="match status" value="1"/>
</dbReference>
<dbReference type="PROSITE" id="PS01124">
    <property type="entry name" value="HTH_ARAC_FAMILY_2"/>
    <property type="match status" value="1"/>
</dbReference>
<dbReference type="RefSeq" id="WP_314012548.1">
    <property type="nucleotide sequence ID" value="NZ_JAVTTP010000001.1"/>
</dbReference>
<evidence type="ECO:0000256" key="1">
    <source>
        <dbReference type="ARBA" id="ARBA00023015"/>
    </source>
</evidence>
<proteinExistence type="predicted"/>
<keyword evidence="1" id="KW-0805">Transcription regulation</keyword>
<keyword evidence="2" id="KW-0238">DNA-binding</keyword>
<organism evidence="5 6">
    <name type="scientific">Pricia mediterranea</name>
    <dbReference type="NCBI Taxonomy" id="3076079"/>
    <lineage>
        <taxon>Bacteria</taxon>
        <taxon>Pseudomonadati</taxon>
        <taxon>Bacteroidota</taxon>
        <taxon>Flavobacteriia</taxon>
        <taxon>Flavobacteriales</taxon>
        <taxon>Flavobacteriaceae</taxon>
        <taxon>Pricia</taxon>
    </lineage>
</organism>
<evidence type="ECO:0000313" key="6">
    <source>
        <dbReference type="Proteomes" id="UP001250656"/>
    </source>
</evidence>
<evidence type="ECO:0000313" key="5">
    <source>
        <dbReference type="EMBL" id="MDT7827572.1"/>
    </source>
</evidence>
<dbReference type="SMART" id="SM00342">
    <property type="entry name" value="HTH_ARAC"/>
    <property type="match status" value="1"/>
</dbReference>
<evidence type="ECO:0000256" key="2">
    <source>
        <dbReference type="ARBA" id="ARBA00023125"/>
    </source>
</evidence>
<dbReference type="InterPro" id="IPR018062">
    <property type="entry name" value="HTH_AraC-typ_CS"/>
</dbReference>
<comment type="caution">
    <text evidence="5">The sequence shown here is derived from an EMBL/GenBank/DDBJ whole genome shotgun (WGS) entry which is preliminary data.</text>
</comment>
<sequence>MNIYLKYDLQCLRSAVIKEQLEKLDVAYTLSGSGQLKLEEDISSEQLLQLKSALGEYGIEILDGHRTILVQRIKDAITEMVYDDRAVRYKLSTYLSEKLNYSYAHLSNVFPEMTHVSIESFVILKKIDYAKNLMVDENLTLTEVAHKLNYSSLAHFSSQFKKVTGMTPTAFLKVIEKRNLKGTY</sequence>
<keyword evidence="6" id="KW-1185">Reference proteome</keyword>
<dbReference type="InterPro" id="IPR009057">
    <property type="entry name" value="Homeodomain-like_sf"/>
</dbReference>
<dbReference type="PANTHER" id="PTHR43280">
    <property type="entry name" value="ARAC-FAMILY TRANSCRIPTIONAL REGULATOR"/>
    <property type="match status" value="1"/>
</dbReference>
<dbReference type="SUPFAM" id="SSF46689">
    <property type="entry name" value="Homeodomain-like"/>
    <property type="match status" value="1"/>
</dbReference>
<protein>
    <submittedName>
        <fullName evidence="5">AraC family transcriptional regulator</fullName>
    </submittedName>
</protein>
<dbReference type="EMBL" id="JAVTTP010000001">
    <property type="protein sequence ID" value="MDT7827572.1"/>
    <property type="molecule type" value="Genomic_DNA"/>
</dbReference>
<dbReference type="InterPro" id="IPR020449">
    <property type="entry name" value="Tscrpt_reg_AraC-type_HTH"/>
</dbReference>
<dbReference type="PROSITE" id="PS00041">
    <property type="entry name" value="HTH_ARAC_FAMILY_1"/>
    <property type="match status" value="1"/>
</dbReference>
<keyword evidence="3" id="KW-0804">Transcription</keyword>
<accession>A0ABU3L1H8</accession>
<dbReference type="Pfam" id="PF12833">
    <property type="entry name" value="HTH_18"/>
    <property type="match status" value="1"/>
</dbReference>
<dbReference type="PRINTS" id="PR00032">
    <property type="entry name" value="HTHARAC"/>
</dbReference>
<evidence type="ECO:0000259" key="4">
    <source>
        <dbReference type="PROSITE" id="PS01124"/>
    </source>
</evidence>
<dbReference type="InterPro" id="IPR018060">
    <property type="entry name" value="HTH_AraC"/>
</dbReference>
<dbReference type="Proteomes" id="UP001250656">
    <property type="component" value="Unassembled WGS sequence"/>
</dbReference>
<reference evidence="5 6" key="1">
    <citation type="submission" date="2023-09" db="EMBL/GenBank/DDBJ databases">
        <title>Novel taxa isolated from Blanes Bay.</title>
        <authorList>
            <person name="Rey-Velasco X."/>
            <person name="Lucena T."/>
        </authorList>
    </citation>
    <scope>NUCLEOTIDE SEQUENCE [LARGE SCALE GENOMIC DNA]</scope>
    <source>
        <strain evidence="5 6">S334</strain>
    </source>
</reference>
<dbReference type="Gene3D" id="1.10.10.60">
    <property type="entry name" value="Homeodomain-like"/>
    <property type="match status" value="1"/>
</dbReference>
<name>A0ABU3L1H8_9FLAO</name>